<reference evidence="4 5" key="1">
    <citation type="submission" date="2018-02" db="EMBL/GenBank/DDBJ databases">
        <title>The draft genome of Sphingobacterium sp. 5JN-11.</title>
        <authorList>
            <person name="Liu L."/>
            <person name="Li L."/>
            <person name="Liang L."/>
            <person name="Zhang X."/>
            <person name="Wang T."/>
        </authorList>
    </citation>
    <scope>NUCLEOTIDE SEQUENCE [LARGE SCALE GENOMIC DNA]</scope>
    <source>
        <strain evidence="4 5">5JN-11</strain>
    </source>
</reference>
<protein>
    <submittedName>
        <fullName evidence="4">Iron dicitrate transport regulator FecR</fullName>
    </submittedName>
</protein>
<dbReference type="Proteomes" id="UP000239711">
    <property type="component" value="Unassembled WGS sequence"/>
</dbReference>
<dbReference type="Gene3D" id="2.60.120.1440">
    <property type="match status" value="1"/>
</dbReference>
<evidence type="ECO:0000259" key="3">
    <source>
        <dbReference type="Pfam" id="PF16344"/>
    </source>
</evidence>
<organism evidence="4 5">
    <name type="scientific">Sphingobacterium haloxyli</name>
    <dbReference type="NCBI Taxonomy" id="2100533"/>
    <lineage>
        <taxon>Bacteria</taxon>
        <taxon>Pseudomonadati</taxon>
        <taxon>Bacteroidota</taxon>
        <taxon>Sphingobacteriia</taxon>
        <taxon>Sphingobacteriales</taxon>
        <taxon>Sphingobacteriaceae</taxon>
        <taxon>Sphingobacterium</taxon>
    </lineage>
</organism>
<sequence length="385" mass="43870">MTEKEIHALLEKYITGECSQEEMDFLERWYANELQKRISESNQEDLRTVKDDLWKRIVDERPQIAKRRIAWRIWASAAAVLLIGFFVIYQSRQTPFSGEVSEEKIVNRTQNVLPGGNKAILTTGDGKQIVLTDEADGVIEEGEGFIIRKQEDGLVSFEITDHKSNATLINNTIETPKGGIYQVVLPDGSKAWLNSASSISFPVNFSAVERKVSIKGEVYFEIQHDPTRPFRVDAPQQQVEVLGTKFNINAYEDERYVRTSLVEGSVKVKGATQEYLLKPGFELSTTKSGRDKIGKADIKAIMAWKEGVFRFDRVELEVLMRQLARWYDVDVVYQGAYAKDEFVGEIKRNEDIRKVLSVLRYGNIDLSLEGRKLMVGQKTKIMGDK</sequence>
<dbReference type="Gene3D" id="3.55.50.30">
    <property type="match status" value="1"/>
</dbReference>
<feature type="domain" description="Protein FecR C-terminal" evidence="3">
    <location>
        <begin position="309"/>
        <end position="373"/>
    </location>
</feature>
<feature type="domain" description="FecR protein" evidence="2">
    <location>
        <begin position="172"/>
        <end position="267"/>
    </location>
</feature>
<feature type="transmembrane region" description="Helical" evidence="1">
    <location>
        <begin position="69"/>
        <end position="89"/>
    </location>
</feature>
<evidence type="ECO:0000256" key="1">
    <source>
        <dbReference type="SAM" id="Phobius"/>
    </source>
</evidence>
<dbReference type="AlphaFoldDB" id="A0A2S9J1F1"/>
<gene>
    <name evidence="4" type="ORF">C5745_14765</name>
</gene>
<dbReference type="PIRSF" id="PIRSF018266">
    <property type="entry name" value="FecR"/>
    <property type="match status" value="1"/>
</dbReference>
<dbReference type="EMBL" id="PVBQ01000012">
    <property type="protein sequence ID" value="PRD46611.1"/>
    <property type="molecule type" value="Genomic_DNA"/>
</dbReference>
<dbReference type="GO" id="GO:0016989">
    <property type="term" value="F:sigma factor antagonist activity"/>
    <property type="evidence" value="ECO:0007669"/>
    <property type="project" value="TreeGrafter"/>
</dbReference>
<evidence type="ECO:0000313" key="5">
    <source>
        <dbReference type="Proteomes" id="UP000239711"/>
    </source>
</evidence>
<keyword evidence="1" id="KW-1133">Transmembrane helix</keyword>
<dbReference type="PANTHER" id="PTHR30273">
    <property type="entry name" value="PERIPLASMIC SIGNAL SENSOR AND SIGMA FACTOR ACTIVATOR FECR-RELATED"/>
    <property type="match status" value="1"/>
</dbReference>
<dbReference type="Pfam" id="PF16344">
    <property type="entry name" value="FecR_C"/>
    <property type="match status" value="1"/>
</dbReference>
<dbReference type="RefSeq" id="WP_105717774.1">
    <property type="nucleotide sequence ID" value="NZ_PVBQ01000012.1"/>
</dbReference>
<dbReference type="InterPro" id="IPR006860">
    <property type="entry name" value="FecR"/>
</dbReference>
<dbReference type="InterPro" id="IPR032508">
    <property type="entry name" value="FecR_C"/>
</dbReference>
<proteinExistence type="predicted"/>
<dbReference type="OrthoDB" id="1099963at2"/>
<keyword evidence="5" id="KW-1185">Reference proteome</keyword>
<evidence type="ECO:0000313" key="4">
    <source>
        <dbReference type="EMBL" id="PRD46611.1"/>
    </source>
</evidence>
<dbReference type="Pfam" id="PF04773">
    <property type="entry name" value="FecR"/>
    <property type="match status" value="1"/>
</dbReference>
<comment type="caution">
    <text evidence="4">The sequence shown here is derived from an EMBL/GenBank/DDBJ whole genome shotgun (WGS) entry which is preliminary data.</text>
</comment>
<name>A0A2S9J1F1_9SPHI</name>
<dbReference type="InterPro" id="IPR012373">
    <property type="entry name" value="Ferrdict_sens_TM"/>
</dbReference>
<keyword evidence="1" id="KW-0812">Transmembrane</keyword>
<dbReference type="PANTHER" id="PTHR30273:SF2">
    <property type="entry name" value="PROTEIN FECR"/>
    <property type="match status" value="1"/>
</dbReference>
<accession>A0A2S9J1F1</accession>
<keyword evidence="1" id="KW-0472">Membrane</keyword>
<evidence type="ECO:0000259" key="2">
    <source>
        <dbReference type="Pfam" id="PF04773"/>
    </source>
</evidence>